<sequence length="306" mass="35418">MNLQTDDHPTEMARNTVLTPVRVFVAATPAEWLPMRVLEFSIRERSSLPVELSAIYSHQRPIPQPKCLENRARTPFSFQRFLIPELCQFKGRAIYMDADMQVFDDIEGLWNQSFFDNHLLTVESGTQGRRSQFSVMVLDCERLNWKIEDIVADLDSGALEYRTLMFEMSVAKKIGYSVPVTWNSLEHYSAGQTSLLHYTDMNTQPWVSLENPNGHVWMACLRRAIESGFISRAEVAREVDQRHVRPTLLAQIDSGIDHTSELSVTAVIRDFAFQAPYHKLGKKWLGRLRTRTLYYVRLCQYLIKKL</sequence>
<dbReference type="Gene3D" id="3.90.550.10">
    <property type="entry name" value="Spore Coat Polysaccharide Biosynthesis Protein SpsA, Chain A"/>
    <property type="match status" value="1"/>
</dbReference>
<protein>
    <submittedName>
        <fullName evidence="1">Glycosyltransferase</fullName>
    </submittedName>
</protein>
<dbReference type="RefSeq" id="WP_305425823.1">
    <property type="nucleotide sequence ID" value="NZ_CP117430.1"/>
</dbReference>
<proteinExistence type="predicted"/>
<keyword evidence="2" id="KW-1185">Reference proteome</keyword>
<dbReference type="InterPro" id="IPR029044">
    <property type="entry name" value="Nucleotide-diphossugar_trans"/>
</dbReference>
<dbReference type="SUPFAM" id="SSF53448">
    <property type="entry name" value="Nucleotide-diphospho-sugar transferases"/>
    <property type="match status" value="1"/>
</dbReference>
<dbReference type="Pfam" id="PF01501">
    <property type="entry name" value="Glyco_transf_8"/>
    <property type="match status" value="1"/>
</dbReference>
<name>A0ABY9GWI0_9PSED</name>
<evidence type="ECO:0000313" key="2">
    <source>
        <dbReference type="Proteomes" id="UP001230768"/>
    </source>
</evidence>
<gene>
    <name evidence="1" type="ORF">PSH88_08640</name>
</gene>
<accession>A0ABY9GWI0</accession>
<dbReference type="Proteomes" id="UP001230768">
    <property type="component" value="Chromosome"/>
</dbReference>
<organism evidence="1 2">
    <name type="scientific">Pseudomonas wuhanensis</name>
    <dbReference type="NCBI Taxonomy" id="2954098"/>
    <lineage>
        <taxon>Bacteria</taxon>
        <taxon>Pseudomonadati</taxon>
        <taxon>Pseudomonadota</taxon>
        <taxon>Gammaproteobacteria</taxon>
        <taxon>Pseudomonadales</taxon>
        <taxon>Pseudomonadaceae</taxon>
        <taxon>Pseudomonas</taxon>
    </lineage>
</organism>
<reference evidence="1 2" key="1">
    <citation type="submission" date="2023-02" db="EMBL/GenBank/DDBJ databases">
        <title>Evolution of Hrp T3SS in non-pathogenic Pseudomonas fluorescens.</title>
        <authorList>
            <person name="Liao K."/>
            <person name="Wei H."/>
            <person name="Gu Y."/>
        </authorList>
    </citation>
    <scope>NUCLEOTIDE SEQUENCE [LARGE SCALE GENOMIC DNA]</scope>
    <source>
        <strain evidence="1 2">FP607</strain>
    </source>
</reference>
<dbReference type="EMBL" id="CP117430">
    <property type="protein sequence ID" value="WLI20084.1"/>
    <property type="molecule type" value="Genomic_DNA"/>
</dbReference>
<dbReference type="InterPro" id="IPR002495">
    <property type="entry name" value="Glyco_trans_8"/>
</dbReference>
<evidence type="ECO:0000313" key="1">
    <source>
        <dbReference type="EMBL" id="WLI20084.1"/>
    </source>
</evidence>